<evidence type="ECO:0000313" key="2">
    <source>
        <dbReference type="Proteomes" id="UP000006160"/>
    </source>
</evidence>
<sequence>MITSLNTIQSNANDGFIRVYNRGAFVSYFRIEYKLGDWYHELYSREIPVLQSDTLKIPANATNIFFQVWVALFIQTWVVKYVETFLYPPQSCYRLSGTVYYTYCEGIPCPVGDVGGSPSLNSPCCCCCKPNIII</sequence>
<reference evidence="1 2" key="1">
    <citation type="submission" date="2009-06" db="EMBL/GenBank/DDBJ databases">
        <authorList>
            <person name="Shrivastava S."/>
            <person name="Brinkac L.B."/>
            <person name="Brown J.L."/>
            <person name="Bruce D.B."/>
            <person name="Detter C."/>
            <person name="Green L.D."/>
            <person name="Munk C.A."/>
            <person name="Rogers Y.C."/>
            <person name="Tapia R."/>
            <person name="Saunders E.S."/>
            <person name="Sims D.R."/>
            <person name="Smith L.A."/>
            <person name="Smith T.J."/>
            <person name="Sutton G."/>
            <person name="Brettin T."/>
        </authorList>
    </citation>
    <scope>NUCLEOTIDE SEQUENCE [LARGE SCALE GENOMIC DNA]</scope>
    <source>
        <strain evidence="2">D str. 1873</strain>
        <plasmid evidence="1 2">pCLG1</plasmid>
    </source>
</reference>
<dbReference type="Proteomes" id="UP000006160">
    <property type="component" value="Plasmid pCLG1"/>
</dbReference>
<dbReference type="InterPro" id="IPR038700">
    <property type="entry name" value="Thiol_cytolys_C_sf"/>
</dbReference>
<name>A0A9N7AT33_CLOBO</name>
<dbReference type="Gene3D" id="2.60.40.1430">
    <property type="entry name" value="Perfringolysin, domain 4"/>
    <property type="match status" value="1"/>
</dbReference>
<dbReference type="RefSeq" id="WP_012669514.1">
    <property type="nucleotide sequence ID" value="NC_012946.1"/>
</dbReference>
<proteinExistence type="predicted"/>
<keyword evidence="1" id="KW-0614">Plasmid</keyword>
<dbReference type="EMBL" id="CP001659">
    <property type="protein sequence ID" value="ACT33588.1"/>
    <property type="molecule type" value="Genomic_DNA"/>
</dbReference>
<dbReference type="GeneID" id="66320194"/>
<organism evidence="1 2">
    <name type="scientific">Clostridium botulinum D str. 1873</name>
    <dbReference type="NCBI Taxonomy" id="592027"/>
    <lineage>
        <taxon>Bacteria</taxon>
        <taxon>Bacillati</taxon>
        <taxon>Bacillota</taxon>
        <taxon>Clostridia</taxon>
        <taxon>Eubacteriales</taxon>
        <taxon>Clostridiaceae</taxon>
        <taxon>Clostridium</taxon>
    </lineage>
</organism>
<geneLocation type="plasmid" evidence="1 2">
    <name>pCLG1</name>
</geneLocation>
<gene>
    <name evidence="1" type="ORF">CLG_0032</name>
</gene>
<dbReference type="AlphaFoldDB" id="A0A9N7AT33"/>
<accession>A0A9N7AT33</accession>
<protein>
    <submittedName>
        <fullName evidence="1">Uncharacterized protein</fullName>
    </submittedName>
</protein>
<evidence type="ECO:0000313" key="1">
    <source>
        <dbReference type="EMBL" id="ACT33588.1"/>
    </source>
</evidence>